<gene>
    <name evidence="2" type="ORF">EDD75_0273</name>
</gene>
<keyword evidence="1" id="KW-0812">Transmembrane</keyword>
<feature type="transmembrane region" description="Helical" evidence="1">
    <location>
        <begin position="12"/>
        <end position="40"/>
    </location>
</feature>
<dbReference type="AlphaFoldDB" id="A0A3N5B1G3"/>
<proteinExistence type="predicted"/>
<accession>A0A3N5B1G3</accession>
<reference evidence="2 3" key="1">
    <citation type="submission" date="2018-11" db="EMBL/GenBank/DDBJ databases">
        <title>Genomic Encyclopedia of Type Strains, Phase IV (KMG-IV): sequencing the most valuable type-strain genomes for metagenomic binning, comparative biology and taxonomic classification.</title>
        <authorList>
            <person name="Goeker M."/>
        </authorList>
    </citation>
    <scope>NUCLEOTIDE SEQUENCE [LARGE SCALE GENOMIC DNA]</scope>
    <source>
        <strain evidence="2 3">DSM 102936</strain>
    </source>
</reference>
<name>A0A3N5B1G3_9THEO</name>
<sequence length="49" mass="5591">MQTWRFLKNPNFWRRFVLILGIGFLALSGFALGAGVIFFLSTGWVLLTN</sequence>
<keyword evidence="3" id="KW-1185">Reference proteome</keyword>
<comment type="caution">
    <text evidence="2">The sequence shown here is derived from an EMBL/GenBank/DDBJ whole genome shotgun (WGS) entry which is preliminary data.</text>
</comment>
<keyword evidence="1" id="KW-1133">Transmembrane helix</keyword>
<evidence type="ECO:0000313" key="3">
    <source>
        <dbReference type="Proteomes" id="UP000282654"/>
    </source>
</evidence>
<dbReference type="EMBL" id="RKRE01000001">
    <property type="protein sequence ID" value="RPF49460.1"/>
    <property type="molecule type" value="Genomic_DNA"/>
</dbReference>
<keyword evidence="1" id="KW-0472">Membrane</keyword>
<dbReference type="RefSeq" id="WP_170157652.1">
    <property type="nucleotide sequence ID" value="NZ_RKRE01000001.1"/>
</dbReference>
<evidence type="ECO:0000256" key="1">
    <source>
        <dbReference type="SAM" id="Phobius"/>
    </source>
</evidence>
<dbReference type="Proteomes" id="UP000282654">
    <property type="component" value="Unassembled WGS sequence"/>
</dbReference>
<organism evidence="2 3">
    <name type="scientific">Thermodesulfitimonas autotrophica</name>
    <dbReference type="NCBI Taxonomy" id="1894989"/>
    <lineage>
        <taxon>Bacteria</taxon>
        <taxon>Bacillati</taxon>
        <taxon>Bacillota</taxon>
        <taxon>Clostridia</taxon>
        <taxon>Thermoanaerobacterales</taxon>
        <taxon>Thermoanaerobacteraceae</taxon>
        <taxon>Thermodesulfitimonas</taxon>
    </lineage>
</organism>
<evidence type="ECO:0000313" key="2">
    <source>
        <dbReference type="EMBL" id="RPF49460.1"/>
    </source>
</evidence>
<protein>
    <submittedName>
        <fullName evidence="2">Uncharacterized protein</fullName>
    </submittedName>
</protein>